<dbReference type="SMART" id="SM00382">
    <property type="entry name" value="AAA"/>
    <property type="match status" value="1"/>
</dbReference>
<keyword evidence="5 7" id="KW-0067">ATP-binding</keyword>
<gene>
    <name evidence="7" type="ORF">RAS12_03720</name>
</gene>
<evidence type="ECO:0000313" key="8">
    <source>
        <dbReference type="Proteomes" id="UP001234798"/>
    </source>
</evidence>
<sequence length="278" mass="30383">MTSFHSTIAAGSGALRLPAQTLARHDAAGGTLVRARNLSKLYATPTGANWALDGVDLDIRTGEFMCVIGASGCGKTTLLNLLAGFITPSQGELDFRGKPLRGAGPDRGVVFQEYALFPWLTAIRNVEFGLRLAGMDRASRHAEAKRLLALVGLSRVAEQYPFELSGGMRQRIAVARALATKPQLLLMDEPFAAIDALTRSMLQDELVKLWKELGITVFFITHNIEEAIFLGQRVVIMSSHPGQIKNIVDVDLDYPRHRESPEFGAYYSQISEAFASHV</sequence>
<dbReference type="InterPro" id="IPR017871">
    <property type="entry name" value="ABC_transporter-like_CS"/>
</dbReference>
<dbReference type="Pfam" id="PF00005">
    <property type="entry name" value="ABC_tran"/>
    <property type="match status" value="1"/>
</dbReference>
<dbReference type="Gene3D" id="3.40.50.300">
    <property type="entry name" value="P-loop containing nucleotide triphosphate hydrolases"/>
    <property type="match status" value="1"/>
</dbReference>
<proteinExistence type="inferred from homology"/>
<evidence type="ECO:0000256" key="5">
    <source>
        <dbReference type="ARBA" id="ARBA00022840"/>
    </source>
</evidence>
<dbReference type="InterPro" id="IPR027417">
    <property type="entry name" value="P-loop_NTPase"/>
</dbReference>
<comment type="similarity">
    <text evidence="1">Belongs to the ABC transporter superfamily.</text>
</comment>
<keyword evidence="4" id="KW-0547">Nucleotide-binding</keyword>
<keyword evidence="3" id="KW-1003">Cell membrane</keyword>
<accession>A0ABY9M3X4</accession>
<organism evidence="7 8">
    <name type="scientific">Achromobacter seleniivolatilans</name>
    <dbReference type="NCBI Taxonomy" id="3047478"/>
    <lineage>
        <taxon>Bacteria</taxon>
        <taxon>Pseudomonadati</taxon>
        <taxon>Pseudomonadota</taxon>
        <taxon>Betaproteobacteria</taxon>
        <taxon>Burkholderiales</taxon>
        <taxon>Alcaligenaceae</taxon>
        <taxon>Achromobacter</taxon>
    </lineage>
</organism>
<dbReference type="CDD" id="cd03293">
    <property type="entry name" value="ABC_NrtD_SsuB_transporters"/>
    <property type="match status" value="1"/>
</dbReference>
<dbReference type="PROSITE" id="PS50893">
    <property type="entry name" value="ABC_TRANSPORTER_2"/>
    <property type="match status" value="1"/>
</dbReference>
<dbReference type="PROSITE" id="PS00211">
    <property type="entry name" value="ABC_TRANSPORTER_1"/>
    <property type="match status" value="1"/>
</dbReference>
<keyword evidence="8" id="KW-1185">Reference proteome</keyword>
<evidence type="ECO:0000259" key="6">
    <source>
        <dbReference type="PROSITE" id="PS50893"/>
    </source>
</evidence>
<dbReference type="InterPro" id="IPR003593">
    <property type="entry name" value="AAA+_ATPase"/>
</dbReference>
<dbReference type="PANTHER" id="PTHR42788:SF13">
    <property type="entry name" value="ALIPHATIC SULFONATES IMPORT ATP-BINDING PROTEIN SSUB"/>
    <property type="match status" value="1"/>
</dbReference>
<evidence type="ECO:0000256" key="1">
    <source>
        <dbReference type="ARBA" id="ARBA00005417"/>
    </source>
</evidence>
<evidence type="ECO:0000313" key="7">
    <source>
        <dbReference type="EMBL" id="WMD21490.1"/>
    </source>
</evidence>
<keyword evidence="2" id="KW-0813">Transport</keyword>
<name>A0ABY9M3X4_9BURK</name>
<reference evidence="7 8" key="1">
    <citation type="submission" date="2023-08" db="EMBL/GenBank/DDBJ databases">
        <title>Achromobacter seleniivolatilans sp. nov., isolated from seleniferous soil.</title>
        <authorList>
            <person name="Zhang S."/>
            <person name="Li K."/>
            <person name="Peng J."/>
            <person name="Zhao Q."/>
            <person name="Wang H."/>
            <person name="Guo Y."/>
        </authorList>
    </citation>
    <scope>NUCLEOTIDE SEQUENCE [LARGE SCALE GENOMIC DNA]</scope>
    <source>
        <strain evidence="7 8">R39</strain>
    </source>
</reference>
<dbReference type="PANTHER" id="PTHR42788">
    <property type="entry name" value="TAURINE IMPORT ATP-BINDING PROTEIN-RELATED"/>
    <property type="match status" value="1"/>
</dbReference>
<evidence type="ECO:0000256" key="2">
    <source>
        <dbReference type="ARBA" id="ARBA00022448"/>
    </source>
</evidence>
<dbReference type="Proteomes" id="UP001234798">
    <property type="component" value="Chromosome"/>
</dbReference>
<feature type="domain" description="ABC transporter" evidence="6">
    <location>
        <begin position="33"/>
        <end position="264"/>
    </location>
</feature>
<keyword evidence="3" id="KW-0472">Membrane</keyword>
<protein>
    <submittedName>
        <fullName evidence="7">ABC transporter ATP-binding protein</fullName>
    </submittedName>
</protein>
<dbReference type="InterPro" id="IPR003439">
    <property type="entry name" value="ABC_transporter-like_ATP-bd"/>
</dbReference>
<dbReference type="EMBL" id="CP132976">
    <property type="protein sequence ID" value="WMD21490.1"/>
    <property type="molecule type" value="Genomic_DNA"/>
</dbReference>
<dbReference type="SUPFAM" id="SSF52540">
    <property type="entry name" value="P-loop containing nucleoside triphosphate hydrolases"/>
    <property type="match status" value="1"/>
</dbReference>
<dbReference type="InterPro" id="IPR050166">
    <property type="entry name" value="ABC_transporter_ATP-bind"/>
</dbReference>
<dbReference type="GO" id="GO:0005524">
    <property type="term" value="F:ATP binding"/>
    <property type="evidence" value="ECO:0007669"/>
    <property type="project" value="UniProtKB-KW"/>
</dbReference>
<dbReference type="RefSeq" id="WP_306945249.1">
    <property type="nucleotide sequence ID" value="NZ_CP132976.1"/>
</dbReference>
<evidence type="ECO:0000256" key="4">
    <source>
        <dbReference type="ARBA" id="ARBA00022741"/>
    </source>
</evidence>
<evidence type="ECO:0000256" key="3">
    <source>
        <dbReference type="ARBA" id="ARBA00022475"/>
    </source>
</evidence>